<protein>
    <submittedName>
        <fullName evidence="1">Uncharacterized protein</fullName>
    </submittedName>
</protein>
<organism evidence="1 2">
    <name type="scientific">Nocardiopsis tropica</name>
    <dbReference type="NCBI Taxonomy" id="109330"/>
    <lineage>
        <taxon>Bacteria</taxon>
        <taxon>Bacillati</taxon>
        <taxon>Actinomycetota</taxon>
        <taxon>Actinomycetes</taxon>
        <taxon>Streptosporangiales</taxon>
        <taxon>Nocardiopsidaceae</taxon>
        <taxon>Nocardiopsis</taxon>
    </lineage>
</organism>
<evidence type="ECO:0000313" key="1">
    <source>
        <dbReference type="EMBL" id="MEE2050116.1"/>
    </source>
</evidence>
<evidence type="ECO:0000313" key="2">
    <source>
        <dbReference type="Proteomes" id="UP001348641"/>
    </source>
</evidence>
<dbReference type="EMBL" id="JAUUCC010000011">
    <property type="protein sequence ID" value="MEE2050116.1"/>
    <property type="molecule type" value="Genomic_DNA"/>
</dbReference>
<comment type="caution">
    <text evidence="1">The sequence shown here is derived from an EMBL/GenBank/DDBJ whole genome shotgun (WGS) entry which is preliminary data.</text>
</comment>
<name>A0ABU7KLF7_9ACTN</name>
<dbReference type="RefSeq" id="WP_330157360.1">
    <property type="nucleotide sequence ID" value="NZ_BAAAJA010000028.1"/>
</dbReference>
<proteinExistence type="predicted"/>
<dbReference type="Proteomes" id="UP001348641">
    <property type="component" value="Unassembled WGS sequence"/>
</dbReference>
<gene>
    <name evidence="1" type="ORF">Q8A49_06350</name>
</gene>
<accession>A0ABU7KLF7</accession>
<reference evidence="1 2" key="1">
    <citation type="submission" date="2023-07" db="EMBL/GenBank/DDBJ databases">
        <authorList>
            <person name="Girao M."/>
            <person name="Carvalho M.F."/>
        </authorList>
    </citation>
    <scope>NUCLEOTIDE SEQUENCE [LARGE SCALE GENOMIC DNA]</scope>
    <source>
        <strain evidence="1 2">66/93</strain>
    </source>
</reference>
<sequence length="149" mass="16163">MIALASMGAVMVEQAVCLSDACEECGGARKGWVVQLVKSGRLRWEVEWECPGCLVSHQWVWGPAPAHVRDLLIDRHGVERLKVVGEVQKKGVLLKVFREVFGVSIAEAQEFSRNATGSGYEGTQVEVALLSRLLRERGVEVEAGSGACG</sequence>